<organism evidence="2 3">
    <name type="scientific">Paramecium bursaria Chlorella virus MT325</name>
    <name type="common">PBCV-MT325</name>
    <dbReference type="NCBI Taxonomy" id="346932"/>
    <lineage>
        <taxon>Viruses</taxon>
        <taxon>Varidnaviria</taxon>
        <taxon>Bamfordvirae</taxon>
        <taxon>Nucleocytoviricota</taxon>
        <taxon>Megaviricetes</taxon>
        <taxon>Algavirales</taxon>
        <taxon>Phycodnaviridae</taxon>
        <taxon>Chlorovirus</taxon>
        <taxon>Chlorovirus conductrix</taxon>
        <taxon>Paramecium bursaria Chlorella virus A1</taxon>
    </lineage>
</organism>
<name>A7ITR8_PBCVM</name>
<gene>
    <name evidence="2" type="primary">m188R</name>
    <name evidence="2" type="ORF">MT325_m188R</name>
</gene>
<proteinExistence type="predicted"/>
<organismHost>
    <name type="scientific">Paramecium bursaria</name>
    <dbReference type="NCBI Taxonomy" id="74790"/>
</organismHost>
<accession>A7ITR8</accession>
<dbReference type="Proteomes" id="UP000246715">
    <property type="component" value="Segment"/>
</dbReference>
<protein>
    <submittedName>
        <fullName evidence="2">Uncharacterized protein m188R</fullName>
    </submittedName>
</protein>
<evidence type="ECO:0000256" key="1">
    <source>
        <dbReference type="SAM" id="MobiDB-lite"/>
    </source>
</evidence>
<sequence>MLPFRHALLPDHCSCHYSQLHPRHYHAQELSRSHPSVQHHLCHSLHSIWLYPDASVVCSGLPLDGKSDKGGPELLSSVCHQGQAVR</sequence>
<evidence type="ECO:0000313" key="3">
    <source>
        <dbReference type="Proteomes" id="UP000246715"/>
    </source>
</evidence>
<evidence type="ECO:0000313" key="2">
    <source>
        <dbReference type="EMBL" id="ABT13742.1"/>
    </source>
</evidence>
<dbReference type="EMBL" id="DQ491001">
    <property type="protein sequence ID" value="ABT13742.1"/>
    <property type="molecule type" value="Genomic_DNA"/>
</dbReference>
<reference evidence="2 3" key="1">
    <citation type="journal article" date="2007" name="Virology">
        <title>Sequence and annotation of the 314-kb MT325 and the 321-kb FR483 viruses that infect Chlorella Pbi.</title>
        <authorList>
            <person name="Fitzgerald L.A."/>
            <person name="Graves M.V."/>
            <person name="Li X."/>
            <person name="Feldblyum T."/>
            <person name="Hartigan J."/>
            <person name="Van Etten J.L."/>
        </authorList>
    </citation>
    <scope>NUCLEOTIDE SEQUENCE [LARGE SCALE GENOMIC DNA]</scope>
    <source>
        <strain evidence="2 3">MT325</strain>
    </source>
</reference>
<feature type="region of interest" description="Disordered" evidence="1">
    <location>
        <begin position="66"/>
        <end position="86"/>
    </location>
</feature>